<dbReference type="InterPro" id="IPR046712">
    <property type="entry name" value="DUF6785"/>
</dbReference>
<feature type="domain" description="DUF6784" evidence="2">
    <location>
        <begin position="548"/>
        <end position="640"/>
    </location>
</feature>
<dbReference type="Pfam" id="PF20581">
    <property type="entry name" value="DUF6785"/>
    <property type="match status" value="1"/>
</dbReference>
<keyword evidence="1" id="KW-0812">Transmembrane</keyword>
<evidence type="ECO:0000259" key="3">
    <source>
        <dbReference type="Pfam" id="PF20581"/>
    </source>
</evidence>
<feature type="transmembrane region" description="Helical" evidence="1">
    <location>
        <begin position="91"/>
        <end position="112"/>
    </location>
</feature>
<reference evidence="4 5" key="1">
    <citation type="submission" date="2022-08" db="EMBL/GenBank/DDBJ databases">
        <title>Bacterial and archaeal communities from various locations to study Microbial Dark Matter (Phase II).</title>
        <authorList>
            <person name="Stepanauskas R."/>
        </authorList>
    </citation>
    <scope>NUCLEOTIDE SEQUENCE [LARGE SCALE GENOMIC DNA]</scope>
    <source>
        <strain evidence="4 5">PD1</strain>
    </source>
</reference>
<dbReference type="Proteomes" id="UP001204798">
    <property type="component" value="Unassembled WGS sequence"/>
</dbReference>
<feature type="transmembrane region" description="Helical" evidence="1">
    <location>
        <begin position="221"/>
        <end position="238"/>
    </location>
</feature>
<protein>
    <submittedName>
        <fullName evidence="4">Uncharacterized protein</fullName>
    </submittedName>
</protein>
<feature type="transmembrane region" description="Helical" evidence="1">
    <location>
        <begin position="618"/>
        <end position="643"/>
    </location>
</feature>
<keyword evidence="1" id="KW-0472">Membrane</keyword>
<feature type="transmembrane region" description="Helical" evidence="1">
    <location>
        <begin position="547"/>
        <end position="568"/>
    </location>
</feature>
<organism evidence="4 5">
    <name type="scientific">Candidatus Fervidibacter sacchari</name>
    <dbReference type="NCBI Taxonomy" id="1448929"/>
    <lineage>
        <taxon>Bacteria</taxon>
        <taxon>Candidatus Fervidibacterota</taxon>
        <taxon>Candidatus Fervidibacter</taxon>
    </lineage>
</organism>
<dbReference type="RefSeq" id="WP_259099013.1">
    <property type="nucleotide sequence ID" value="NZ_CP130454.1"/>
</dbReference>
<accession>A0ABT2EQW6</accession>
<feature type="transmembrane region" description="Helical" evidence="1">
    <location>
        <begin position="368"/>
        <end position="386"/>
    </location>
</feature>
<name>A0ABT2EQW6_9BACT</name>
<feature type="transmembrane region" description="Helical" evidence="1">
    <location>
        <begin position="17"/>
        <end position="37"/>
    </location>
</feature>
<feature type="transmembrane region" description="Helical" evidence="1">
    <location>
        <begin position="588"/>
        <end position="606"/>
    </location>
</feature>
<keyword evidence="5" id="KW-1185">Reference proteome</keyword>
<feature type="domain" description="DUF6785" evidence="3">
    <location>
        <begin position="18"/>
        <end position="512"/>
    </location>
</feature>
<evidence type="ECO:0000313" key="5">
    <source>
        <dbReference type="Proteomes" id="UP001204798"/>
    </source>
</evidence>
<proteinExistence type="predicted"/>
<dbReference type="InterPro" id="IPR046711">
    <property type="entry name" value="DUF6784"/>
</dbReference>
<dbReference type="Pfam" id="PF20580">
    <property type="entry name" value="DUF6784"/>
    <property type="match status" value="1"/>
</dbReference>
<evidence type="ECO:0000259" key="2">
    <source>
        <dbReference type="Pfam" id="PF20580"/>
    </source>
</evidence>
<gene>
    <name evidence="4" type="ORF">M2350_002741</name>
</gene>
<comment type="caution">
    <text evidence="4">The sequence shown here is derived from an EMBL/GenBank/DDBJ whole genome shotgun (WGS) entry which is preliminary data.</text>
</comment>
<feature type="transmembrane region" description="Helical" evidence="1">
    <location>
        <begin position="168"/>
        <end position="189"/>
    </location>
</feature>
<dbReference type="EMBL" id="JANUCP010000005">
    <property type="protein sequence ID" value="MCS3920312.1"/>
    <property type="molecule type" value="Genomic_DNA"/>
</dbReference>
<sequence length="649" mass="72246">MEAAVKPTVLLERRERITVRAVVLGLALVPILIWWIHHAEFRLGGTMGHTALANTSLPVAAFFSLMVLTALNGIVARIFPTFALSQGELLTVYAISAATTGIASSGGVHFLVPALTAPVYYASPENNWRELILPHIPWWFIPQDRAAVIAFYTGSDRVPWGVWLVPTIVWSSFLIAVMLTTLYLVMLLWRQWVERERLSFPTAQVPILVTQPQSPLWRSGGFWLGLAIAAGIGTWNTFSRNFPALPLIDVRGEVLNLAKVITDRPWNAIGWTPVSLYPFIIGIAYLLNTEVTLSCWLFYIFVKVERVITAALGWDAIGRGGFNVMPYTEHQGAGAFLAIALLSLWYGRKQIWAELVENKTEPDALTPRKALFGFLLGFAFLMVFAISGGMRFVTAFALLALSLLYMAAATRLRAEIGNAWLFGPQVDPNTIVTTTLGTAALKPKELTVMAFLRNITTFDLRCLPMPHQLDAVKFARTVGLPIRKLHWALVVGSIVAAPFAFASVVKVLYQLGAAAKADAWRVYMGRQPFNQLEGYLRQPINPDWREIVAIVFGFAFTVGLTALRAYLLSLPLHPFGYAIANTETMNKTWLPFMIAWAVKAFVLRYFGAKTYRALMPFFVGLILGDFLHGGLWTVVGCLLPNFYVYPMNW</sequence>
<evidence type="ECO:0000313" key="4">
    <source>
        <dbReference type="EMBL" id="MCS3920312.1"/>
    </source>
</evidence>
<keyword evidence="1" id="KW-1133">Transmembrane helix</keyword>
<evidence type="ECO:0000256" key="1">
    <source>
        <dbReference type="SAM" id="Phobius"/>
    </source>
</evidence>
<feature type="transmembrane region" description="Helical" evidence="1">
    <location>
        <begin position="276"/>
        <end position="302"/>
    </location>
</feature>
<feature type="transmembrane region" description="Helical" evidence="1">
    <location>
        <begin position="57"/>
        <end position="79"/>
    </location>
</feature>
<feature type="transmembrane region" description="Helical" evidence="1">
    <location>
        <begin position="485"/>
        <end position="509"/>
    </location>
</feature>